<accession>A0A0F9MKB9</accession>
<dbReference type="AlphaFoldDB" id="A0A0F9MKB9"/>
<proteinExistence type="predicted"/>
<name>A0A0F9MKB9_9ZZZZ</name>
<dbReference type="EMBL" id="LAZR01009959">
    <property type="protein sequence ID" value="KKM69617.1"/>
    <property type="molecule type" value="Genomic_DNA"/>
</dbReference>
<reference evidence="1" key="1">
    <citation type="journal article" date="2015" name="Nature">
        <title>Complex archaea that bridge the gap between prokaryotes and eukaryotes.</title>
        <authorList>
            <person name="Spang A."/>
            <person name="Saw J.H."/>
            <person name="Jorgensen S.L."/>
            <person name="Zaremba-Niedzwiedzka K."/>
            <person name="Martijn J."/>
            <person name="Lind A.E."/>
            <person name="van Eijk R."/>
            <person name="Schleper C."/>
            <person name="Guy L."/>
            <person name="Ettema T.J."/>
        </authorList>
    </citation>
    <scope>NUCLEOTIDE SEQUENCE</scope>
</reference>
<gene>
    <name evidence="1" type="ORF">LCGC14_1449030</name>
</gene>
<evidence type="ECO:0000313" key="1">
    <source>
        <dbReference type="EMBL" id="KKM69617.1"/>
    </source>
</evidence>
<organism evidence="1">
    <name type="scientific">marine sediment metagenome</name>
    <dbReference type="NCBI Taxonomy" id="412755"/>
    <lineage>
        <taxon>unclassified sequences</taxon>
        <taxon>metagenomes</taxon>
        <taxon>ecological metagenomes</taxon>
    </lineage>
</organism>
<protein>
    <submittedName>
        <fullName evidence="1">Uncharacterized protein</fullName>
    </submittedName>
</protein>
<sequence length="31" mass="3600">MGEKDIFLFVLLKDKTKSNLVGENENSFNRI</sequence>
<comment type="caution">
    <text evidence="1">The sequence shown here is derived from an EMBL/GenBank/DDBJ whole genome shotgun (WGS) entry which is preliminary data.</text>
</comment>